<dbReference type="SUPFAM" id="SSF48498">
    <property type="entry name" value="Tetracyclin repressor-like, C-terminal domain"/>
    <property type="match status" value="1"/>
</dbReference>
<organism evidence="6 7">
    <name type="scientific">Allokutzneria oryzae</name>
    <dbReference type="NCBI Taxonomy" id="1378989"/>
    <lineage>
        <taxon>Bacteria</taxon>
        <taxon>Bacillati</taxon>
        <taxon>Actinomycetota</taxon>
        <taxon>Actinomycetes</taxon>
        <taxon>Pseudonocardiales</taxon>
        <taxon>Pseudonocardiaceae</taxon>
        <taxon>Allokutzneria</taxon>
    </lineage>
</organism>
<dbReference type="Pfam" id="PF00440">
    <property type="entry name" value="TetR_N"/>
    <property type="match status" value="1"/>
</dbReference>
<dbReference type="InterPro" id="IPR050109">
    <property type="entry name" value="HTH-type_TetR-like_transc_reg"/>
</dbReference>
<evidence type="ECO:0000259" key="5">
    <source>
        <dbReference type="PROSITE" id="PS50977"/>
    </source>
</evidence>
<keyword evidence="1" id="KW-0805">Transcription regulation</keyword>
<proteinExistence type="predicted"/>
<evidence type="ECO:0000256" key="4">
    <source>
        <dbReference type="PROSITE-ProRule" id="PRU00335"/>
    </source>
</evidence>
<reference evidence="6 7" key="1">
    <citation type="submission" date="2024-09" db="EMBL/GenBank/DDBJ databases">
        <authorList>
            <person name="Sun Q."/>
            <person name="Mori K."/>
        </authorList>
    </citation>
    <scope>NUCLEOTIDE SEQUENCE [LARGE SCALE GENOMIC DNA]</scope>
    <source>
        <strain evidence="6 7">TBRC 7907</strain>
    </source>
</reference>
<evidence type="ECO:0000256" key="2">
    <source>
        <dbReference type="ARBA" id="ARBA00023125"/>
    </source>
</evidence>
<dbReference type="PANTHER" id="PTHR30055">
    <property type="entry name" value="HTH-TYPE TRANSCRIPTIONAL REGULATOR RUTR"/>
    <property type="match status" value="1"/>
</dbReference>
<dbReference type="RefSeq" id="WP_377852106.1">
    <property type="nucleotide sequence ID" value="NZ_JBHLZU010000010.1"/>
</dbReference>
<dbReference type="Pfam" id="PF13305">
    <property type="entry name" value="TetR_C_33"/>
    <property type="match status" value="1"/>
</dbReference>
<accession>A0ABV5ZVK5</accession>
<evidence type="ECO:0000313" key="6">
    <source>
        <dbReference type="EMBL" id="MFB9904908.1"/>
    </source>
</evidence>
<dbReference type="SUPFAM" id="SSF46689">
    <property type="entry name" value="Homeodomain-like"/>
    <property type="match status" value="1"/>
</dbReference>
<evidence type="ECO:0000256" key="3">
    <source>
        <dbReference type="ARBA" id="ARBA00023163"/>
    </source>
</evidence>
<keyword evidence="2 4" id="KW-0238">DNA-binding</keyword>
<dbReference type="InterPro" id="IPR001647">
    <property type="entry name" value="HTH_TetR"/>
</dbReference>
<comment type="caution">
    <text evidence="6">The sequence shown here is derived from an EMBL/GenBank/DDBJ whole genome shotgun (WGS) entry which is preliminary data.</text>
</comment>
<protein>
    <submittedName>
        <fullName evidence="6">TetR/AcrR family transcriptional regulator</fullName>
    </submittedName>
</protein>
<dbReference type="InterPro" id="IPR009057">
    <property type="entry name" value="Homeodomain-like_sf"/>
</dbReference>
<evidence type="ECO:0000313" key="7">
    <source>
        <dbReference type="Proteomes" id="UP001589693"/>
    </source>
</evidence>
<dbReference type="PANTHER" id="PTHR30055:SF239">
    <property type="entry name" value="TRANSCRIPTIONAL REGULATORY PROTEIN"/>
    <property type="match status" value="1"/>
</dbReference>
<dbReference type="InterPro" id="IPR025996">
    <property type="entry name" value="MT1864/Rv1816-like_C"/>
</dbReference>
<dbReference type="Gene3D" id="1.10.357.10">
    <property type="entry name" value="Tetracycline Repressor, domain 2"/>
    <property type="match status" value="1"/>
</dbReference>
<dbReference type="EMBL" id="JBHLZU010000010">
    <property type="protein sequence ID" value="MFB9904908.1"/>
    <property type="molecule type" value="Genomic_DNA"/>
</dbReference>
<keyword evidence="7" id="KW-1185">Reference proteome</keyword>
<evidence type="ECO:0000256" key="1">
    <source>
        <dbReference type="ARBA" id="ARBA00023015"/>
    </source>
</evidence>
<keyword evidence="3" id="KW-0804">Transcription</keyword>
<dbReference type="PROSITE" id="PS50977">
    <property type="entry name" value="HTH_TETR_2"/>
    <property type="match status" value="1"/>
</dbReference>
<sequence length="232" mass="25268">MEARRVRARAGDGAHLREEILRNAEQLLVETGNEDALTLRAVAQRTRVTTPSVYLHFTGKEALVEAVCLRVWDELGRRITDAVGRVTDPFIALGECGRAYVHFALDHPVQYRLLMMRPATSAEVPPASAACFGYMVDAVTACVESGVLQGNPETLALTMWTAVHGCAALLITQPALPWPDDVNEIIDATIRMAGFGTALNSQLPRRRAPRSVELLEGIGAAAERLRASGRKK</sequence>
<name>A0ABV5ZVK5_9PSEU</name>
<gene>
    <name evidence="6" type="ORF">ACFFQA_13275</name>
</gene>
<dbReference type="Proteomes" id="UP001589693">
    <property type="component" value="Unassembled WGS sequence"/>
</dbReference>
<dbReference type="InterPro" id="IPR036271">
    <property type="entry name" value="Tet_transcr_reg_TetR-rel_C_sf"/>
</dbReference>
<feature type="DNA-binding region" description="H-T-H motif" evidence="4">
    <location>
        <begin position="38"/>
        <end position="57"/>
    </location>
</feature>
<feature type="domain" description="HTH tetR-type" evidence="5">
    <location>
        <begin position="14"/>
        <end position="75"/>
    </location>
</feature>